<protein>
    <submittedName>
        <fullName evidence="8">Uncharacterized protein</fullName>
    </submittedName>
</protein>
<dbReference type="GO" id="GO:0051301">
    <property type="term" value="P:cell division"/>
    <property type="evidence" value="ECO:0007669"/>
    <property type="project" value="UniProtKB-KW"/>
</dbReference>
<evidence type="ECO:0000313" key="9">
    <source>
        <dbReference type="Proteomes" id="UP000307173"/>
    </source>
</evidence>
<organism evidence="8 9">
    <name type="scientific">Pichia inconspicua</name>
    <dbReference type="NCBI Taxonomy" id="52247"/>
    <lineage>
        <taxon>Eukaryota</taxon>
        <taxon>Fungi</taxon>
        <taxon>Dikarya</taxon>
        <taxon>Ascomycota</taxon>
        <taxon>Saccharomycotina</taxon>
        <taxon>Pichiomycetes</taxon>
        <taxon>Pichiales</taxon>
        <taxon>Pichiaceae</taxon>
        <taxon>Pichia</taxon>
    </lineage>
</organism>
<accession>A0A4T0WYD5</accession>
<evidence type="ECO:0000256" key="1">
    <source>
        <dbReference type="ARBA" id="ARBA00004123"/>
    </source>
</evidence>
<comment type="similarity">
    <text evidence="2">Belongs to the SCC4/mau-2 family.</text>
</comment>
<evidence type="ECO:0000256" key="2">
    <source>
        <dbReference type="ARBA" id="ARBA00008585"/>
    </source>
</evidence>
<dbReference type="GO" id="GO:0005634">
    <property type="term" value="C:nucleus"/>
    <property type="evidence" value="ECO:0007669"/>
    <property type="project" value="UniProtKB-SubCell"/>
</dbReference>
<keyword evidence="3" id="KW-0132">Cell division</keyword>
<evidence type="ECO:0000256" key="4">
    <source>
        <dbReference type="ARBA" id="ARBA00022776"/>
    </source>
</evidence>
<keyword evidence="4" id="KW-0498">Mitosis</keyword>
<keyword evidence="7" id="KW-0131">Cell cycle</keyword>
<dbReference type="GO" id="GO:0007064">
    <property type="term" value="P:mitotic sister chromatid cohesion"/>
    <property type="evidence" value="ECO:0007669"/>
    <property type="project" value="InterPro"/>
</dbReference>
<keyword evidence="9" id="KW-1185">Reference proteome</keyword>
<dbReference type="GO" id="GO:0007059">
    <property type="term" value="P:chromosome segregation"/>
    <property type="evidence" value="ECO:0007669"/>
    <property type="project" value="UniProtKB-KW"/>
</dbReference>
<dbReference type="Pfam" id="PF10345">
    <property type="entry name" value="Cohesin_load"/>
    <property type="match status" value="1"/>
</dbReference>
<evidence type="ECO:0000313" key="8">
    <source>
        <dbReference type="EMBL" id="TID20446.1"/>
    </source>
</evidence>
<proteinExistence type="inferred from homology"/>
<sequence>MDSADRAVLALVHTSDRLLDDAHALLPAWQDQLTSQSKEDDGRLVLYNSYIKQALNCLFKALRQFSNTMDASIQASLYYKTAKILFLETASLNLASDYCYKGINLCKKYEPKLSMNKLRLLYLNFQIQFLANHTSADSLAYLNDIIDTEIPTDNNFVDIKYFFMFIKFTNFNSVFSMNKNLLNLKSILKSENIIFKQIVLFHLIEYQLTNNLPISEIKKNVQLLDDTLNDSSPLQFKALKILIDSQIALYIVDLENIVSKIQHLDTFIKTIKESKKSWQSYLNINFSIDSTRGSFPVQIKWISFKDFTITSYFYCSVLYSFKSWDKKNKSDKILKTLLPAISNNKKTSFTSLDELQKHLLKTEYLKILTDIYQLISDFVKDSVPLSQNSISKYSHLQTFIEQYTNNTIKYSTFEIIVYNTLIPIVKYLFAVIHQRNGNFYKALFLYSEVITFKPEQSAIISTLLSNFGIPITNNEQLKLISTLNSIPIVQNIIEQEKLNHSKISEFDLNYDQIMDKFGKLLKLKDKLLNRLNSAKVENNELTMVAIEAIKHFYQTSSTAFPFDSINLDLIQQKSPLLTSILYLIKGYTYKFDLGISTHENLNKKVSYFSYACMNSIKACNENNNNEIANLGYYEIYKIMNHNRNLYSTKDIEKVAAKLQIDSETNFSKRVKFS</sequence>
<keyword evidence="6" id="KW-0539">Nucleus</keyword>
<evidence type="ECO:0000256" key="5">
    <source>
        <dbReference type="ARBA" id="ARBA00022829"/>
    </source>
</evidence>
<dbReference type="OrthoDB" id="3997784at2759"/>
<dbReference type="STRING" id="52247.A0A4T0WYD5"/>
<evidence type="ECO:0000256" key="6">
    <source>
        <dbReference type="ARBA" id="ARBA00023242"/>
    </source>
</evidence>
<comment type="subcellular location">
    <subcellularLocation>
        <location evidence="1">Nucleus</location>
    </subcellularLocation>
</comment>
<comment type="caution">
    <text evidence="8">The sequence shown here is derived from an EMBL/GenBank/DDBJ whole genome shotgun (WGS) entry which is preliminary data.</text>
</comment>
<dbReference type="Proteomes" id="UP000307173">
    <property type="component" value="Unassembled WGS sequence"/>
</dbReference>
<dbReference type="EMBL" id="SELW01000569">
    <property type="protein sequence ID" value="TID20446.1"/>
    <property type="molecule type" value="Genomic_DNA"/>
</dbReference>
<dbReference type="AlphaFoldDB" id="A0A4T0WYD5"/>
<dbReference type="InterPro" id="IPR019440">
    <property type="entry name" value="MAU2"/>
</dbReference>
<evidence type="ECO:0000256" key="3">
    <source>
        <dbReference type="ARBA" id="ARBA00022618"/>
    </source>
</evidence>
<keyword evidence="5" id="KW-0159">Chromosome partition</keyword>
<evidence type="ECO:0000256" key="7">
    <source>
        <dbReference type="ARBA" id="ARBA00023306"/>
    </source>
</evidence>
<name>A0A4T0WYD5_9ASCO</name>
<reference evidence="8 9" key="1">
    <citation type="journal article" date="2019" name="Front. Genet.">
        <title>Whole-Genome Sequencing of the Opportunistic Yeast Pathogen Candida inconspicua Uncovers Its Hybrid Origin.</title>
        <authorList>
            <person name="Mixao V."/>
            <person name="Hansen A.P."/>
            <person name="Saus E."/>
            <person name="Boekhout T."/>
            <person name="Lass-Florl C."/>
            <person name="Gabaldon T."/>
        </authorList>
    </citation>
    <scope>NUCLEOTIDE SEQUENCE [LARGE SCALE GENOMIC DNA]</scope>
    <source>
        <strain evidence="8 9">CBS 180</strain>
    </source>
</reference>
<gene>
    <name evidence="8" type="ORF">CANINC_003563</name>
</gene>